<dbReference type="EMBL" id="MUKB01000008">
    <property type="protein sequence ID" value="OPX18544.1"/>
    <property type="molecule type" value="Genomic_DNA"/>
</dbReference>
<gene>
    <name evidence="1" type="ORF">BXT86_00595</name>
</gene>
<dbReference type="Proteomes" id="UP000191663">
    <property type="component" value="Unassembled WGS sequence"/>
</dbReference>
<comment type="caution">
    <text evidence="1">The sequence shown here is derived from an EMBL/GenBank/DDBJ whole genome shotgun (WGS) entry which is preliminary data.</text>
</comment>
<dbReference type="GO" id="GO:0005840">
    <property type="term" value="C:ribosome"/>
    <property type="evidence" value="ECO:0007669"/>
    <property type="project" value="UniProtKB-KW"/>
</dbReference>
<dbReference type="SUPFAM" id="SSF110324">
    <property type="entry name" value="Ribosomal L27 protein-like"/>
    <property type="match status" value="1"/>
</dbReference>
<feature type="non-terminal residue" evidence="1">
    <location>
        <position position="1"/>
    </location>
</feature>
<dbReference type="AlphaFoldDB" id="A0A1V4QGU1"/>
<keyword evidence="1" id="KW-0689">Ribosomal protein</keyword>
<dbReference type="Gene3D" id="2.40.50.100">
    <property type="match status" value="1"/>
</dbReference>
<evidence type="ECO:0000313" key="2">
    <source>
        <dbReference type="Proteomes" id="UP000191663"/>
    </source>
</evidence>
<reference evidence="2" key="1">
    <citation type="submission" date="2017-01" db="EMBL/GenBank/DDBJ databases">
        <title>Novel pathways for hydrocarbon cycling and metabolic interdependencies in hydrothermal sediment communities.</title>
        <authorList>
            <person name="Dombrowski N."/>
            <person name="Seitz K."/>
            <person name="Teske A."/>
            <person name="Baker B."/>
        </authorList>
    </citation>
    <scope>NUCLEOTIDE SEQUENCE [LARGE SCALE GENOMIC DNA]</scope>
</reference>
<accession>A0A1V4QGU1</accession>
<dbReference type="GO" id="GO:0006412">
    <property type="term" value="P:translation"/>
    <property type="evidence" value="ECO:0007669"/>
    <property type="project" value="InterPro"/>
</dbReference>
<name>A0A1V4QGU1_UNCW3</name>
<sequence>TGLGNDFTIYARCAGRVKFGYKKGGKKIVSVIP</sequence>
<dbReference type="GO" id="GO:0003735">
    <property type="term" value="F:structural constituent of ribosome"/>
    <property type="evidence" value="ECO:0007669"/>
    <property type="project" value="InterPro"/>
</dbReference>
<organism evidence="1 2">
    <name type="scientific">candidate division WOR-3 bacterium 4484_100</name>
    <dbReference type="NCBI Taxonomy" id="1936077"/>
    <lineage>
        <taxon>Bacteria</taxon>
        <taxon>Bacteria division WOR-3</taxon>
    </lineage>
</organism>
<proteinExistence type="predicted"/>
<dbReference type="InterPro" id="IPR001684">
    <property type="entry name" value="Ribosomal_bL27"/>
</dbReference>
<evidence type="ECO:0000313" key="1">
    <source>
        <dbReference type="EMBL" id="OPX18544.1"/>
    </source>
</evidence>
<protein>
    <submittedName>
        <fullName evidence="1">50S ribosomal protein L27</fullName>
    </submittedName>
</protein>
<dbReference type="Pfam" id="PF01016">
    <property type="entry name" value="Ribosomal_L27"/>
    <property type="match status" value="1"/>
</dbReference>
<keyword evidence="1" id="KW-0687">Ribonucleoprotein</keyword>